<dbReference type="InterPro" id="IPR025398">
    <property type="entry name" value="DUF4371"/>
</dbReference>
<reference evidence="3 4" key="1">
    <citation type="submission" date="2024-06" db="EMBL/GenBank/DDBJ databases">
        <authorList>
            <person name="Pan Q."/>
            <person name="Wen M."/>
            <person name="Jouanno E."/>
            <person name="Zahm M."/>
            <person name="Klopp C."/>
            <person name="Cabau C."/>
            <person name="Louis A."/>
            <person name="Berthelot C."/>
            <person name="Parey E."/>
            <person name="Roest Crollius H."/>
            <person name="Montfort J."/>
            <person name="Robinson-Rechavi M."/>
            <person name="Bouchez O."/>
            <person name="Lampietro C."/>
            <person name="Lopez Roques C."/>
            <person name="Donnadieu C."/>
            <person name="Postlethwait J."/>
            <person name="Bobe J."/>
            <person name="Verreycken H."/>
            <person name="Guiguen Y."/>
        </authorList>
    </citation>
    <scope>NUCLEOTIDE SEQUENCE [LARGE SCALE GENOMIC DNA]</scope>
    <source>
        <strain evidence="3">Up_M1</strain>
        <tissue evidence="3">Testis</tissue>
    </source>
</reference>
<evidence type="ECO:0000313" key="4">
    <source>
        <dbReference type="Proteomes" id="UP001557470"/>
    </source>
</evidence>
<proteinExistence type="predicted"/>
<dbReference type="PANTHER" id="PTHR45749:SF21">
    <property type="entry name" value="DUF4371 DOMAIN-CONTAINING PROTEIN"/>
    <property type="match status" value="1"/>
</dbReference>
<comment type="caution">
    <text evidence="3">The sequence shown here is derived from an EMBL/GenBank/DDBJ whole genome shotgun (WGS) entry which is preliminary data.</text>
</comment>
<dbReference type="Proteomes" id="UP001557470">
    <property type="component" value="Unassembled WGS sequence"/>
</dbReference>
<sequence length="883" mass="99565">MSSSSSAQEVGWTNKAGLWLNIVVKEENEEEDVSVKREKEEDLAVKREEKGDVTVEAEDDDVAAVKGEEGALEVKQEQTEITLTLKDEEEKQNSEARITDETGVKAEEISRPIKDLEQAGAPGRTVSDLGDPDTGPKQAKLPQYPFKRFGLQNRAFQHKWFEIFDWLEYSVERNAVFCFSCRIFGKQQIRKKQDALVSLGYTNWKRALESFREHEKTGIHKATMMYWKCYKTSLEYRDIVEEMQAANVSEIQERRQYLRRIVAVTTLLGKLGVPFGGHDEAESSNDQGNFLEIMNLLAEFDPFLQNYKAPSNSIYLSPVSQNEMVQSCSQEITAKIVKELKAAQMFSVMAEEARDGHSEQLAVCVRYVTPEGTLKERFLGLSKLRGFDAESVTEAIEQMLVSNGLENLRCVSQAYNGASVMSGAVGDVQARFRAKHPEAIYVHCYAHELNQVLCYACEAVKEASDFFDTLECMYTFFSASLANHPKFIHVQKLLGLQKSELVKLSKSRWSCQLGSVEATLNNFSAVGECLENISTPMAIGLRAKMRKFPAVYMLLMFHHMLSITSGLHKYLQGETVDLAQAVELKDAVYDTLAAMRTDNTAGGLYDKAKTICEANHIQVPSDGPRNKKKRMDDYVVESSCGQSTELSSAENMKRILFFPCLDRMLKELDRRFSGEGSNLMKGIQACHPGSATFLSEESIAKVSTHYKLQLRSEEIFVAKQYLARKKKAGATPDMLSVYRLLDCDMFPTLKPVFQLALSIPVSSYSCEQSFSALRRLHTWLRSTVDQDRLHHLAVLSIEKDAVGDLEHNVVIDRFAKLKSRRYSLMVPPPEATQTQDKTSRAKFIGVARKEYKMMMSGKTQRQTAKKYNMMAASGKRPTTSSTI</sequence>
<dbReference type="SMART" id="SM00597">
    <property type="entry name" value="ZnF_TTF"/>
    <property type="match status" value="1"/>
</dbReference>
<dbReference type="SUPFAM" id="SSF53098">
    <property type="entry name" value="Ribonuclease H-like"/>
    <property type="match status" value="1"/>
</dbReference>
<dbReference type="InterPro" id="IPR012337">
    <property type="entry name" value="RNaseH-like_sf"/>
</dbReference>
<dbReference type="InterPro" id="IPR008906">
    <property type="entry name" value="HATC_C_dom"/>
</dbReference>
<dbReference type="AlphaFoldDB" id="A0ABD0XTR5"/>
<feature type="region of interest" description="Disordered" evidence="1">
    <location>
        <begin position="859"/>
        <end position="883"/>
    </location>
</feature>
<organism evidence="3 4">
    <name type="scientific">Umbra pygmaea</name>
    <name type="common">Eastern mudminnow</name>
    <dbReference type="NCBI Taxonomy" id="75934"/>
    <lineage>
        <taxon>Eukaryota</taxon>
        <taxon>Metazoa</taxon>
        <taxon>Chordata</taxon>
        <taxon>Craniata</taxon>
        <taxon>Vertebrata</taxon>
        <taxon>Euteleostomi</taxon>
        <taxon>Actinopterygii</taxon>
        <taxon>Neopterygii</taxon>
        <taxon>Teleostei</taxon>
        <taxon>Protacanthopterygii</taxon>
        <taxon>Esociformes</taxon>
        <taxon>Umbridae</taxon>
        <taxon>Umbra</taxon>
    </lineage>
</organism>
<evidence type="ECO:0000313" key="3">
    <source>
        <dbReference type="EMBL" id="KAL1005411.1"/>
    </source>
</evidence>
<dbReference type="Pfam" id="PF14291">
    <property type="entry name" value="DUF4371"/>
    <property type="match status" value="1"/>
</dbReference>
<feature type="domain" description="TTF-type" evidence="2">
    <location>
        <begin position="152"/>
        <end position="245"/>
    </location>
</feature>
<protein>
    <recommendedName>
        <fullName evidence="2">TTF-type domain-containing protein</fullName>
    </recommendedName>
</protein>
<feature type="region of interest" description="Disordered" evidence="1">
    <location>
        <begin position="88"/>
        <end position="137"/>
    </location>
</feature>
<name>A0ABD0XTR5_UMBPY</name>
<keyword evidence="4" id="KW-1185">Reference proteome</keyword>
<evidence type="ECO:0000256" key="1">
    <source>
        <dbReference type="SAM" id="MobiDB-lite"/>
    </source>
</evidence>
<dbReference type="Pfam" id="PF05699">
    <property type="entry name" value="Dimer_Tnp_hAT"/>
    <property type="match status" value="1"/>
</dbReference>
<evidence type="ECO:0000259" key="2">
    <source>
        <dbReference type="SMART" id="SM00597"/>
    </source>
</evidence>
<dbReference type="EMBL" id="JAGEUA010000002">
    <property type="protein sequence ID" value="KAL1005411.1"/>
    <property type="molecule type" value="Genomic_DNA"/>
</dbReference>
<dbReference type="InterPro" id="IPR006580">
    <property type="entry name" value="Znf_TTF"/>
</dbReference>
<dbReference type="PANTHER" id="PTHR45749">
    <property type="match status" value="1"/>
</dbReference>
<gene>
    <name evidence="3" type="ORF">UPYG_G00058770</name>
</gene>
<accession>A0ABD0XTR5</accession>
<feature type="compositionally biased region" description="Basic and acidic residues" evidence="1">
    <location>
        <begin position="88"/>
        <end position="117"/>
    </location>
</feature>